<proteinExistence type="predicted"/>
<evidence type="ECO:0000313" key="3">
    <source>
        <dbReference type="EMBL" id="CAB4158304.1"/>
    </source>
</evidence>
<gene>
    <name evidence="2" type="ORF">UFOVP427_50</name>
    <name evidence="3" type="ORF">UFOVP697_18</name>
</gene>
<dbReference type="EMBL" id="LR796668">
    <property type="protein sequence ID" value="CAB4158304.1"/>
    <property type="molecule type" value="Genomic_DNA"/>
</dbReference>
<feature type="coiled-coil region" evidence="1">
    <location>
        <begin position="122"/>
        <end position="149"/>
    </location>
</feature>
<evidence type="ECO:0000313" key="2">
    <source>
        <dbReference type="EMBL" id="CAB4142115.1"/>
    </source>
</evidence>
<sequence>MDITALKSLKNILKFSMAQKFADYTLDSGAVIRVEGDLVVGTAVSVVNADGSTSPAPDAVHVIEGVAKVKTEGGIITEILPIEEEMSAADPAEADEQEQELSSDEIVEVEDEVAVVVSPEMVSAMEAKMAEMDAKVSEMAAKLMEMEAKMSSLFSANFSLIEVVDELSKKPTAEPSKPNYFNAFKPVKTAEDKLNRLLEISKGFNN</sequence>
<reference evidence="2" key="1">
    <citation type="submission" date="2020-04" db="EMBL/GenBank/DDBJ databases">
        <authorList>
            <person name="Chiriac C."/>
            <person name="Salcher M."/>
            <person name="Ghai R."/>
            <person name="Kavagutti S V."/>
        </authorList>
    </citation>
    <scope>NUCLEOTIDE SEQUENCE</scope>
</reference>
<evidence type="ECO:0000256" key="1">
    <source>
        <dbReference type="SAM" id="Coils"/>
    </source>
</evidence>
<name>A0A6J5M532_9CAUD</name>
<accession>A0A6J5M532</accession>
<keyword evidence="1" id="KW-0175">Coiled coil</keyword>
<organism evidence="2">
    <name type="scientific">uncultured Caudovirales phage</name>
    <dbReference type="NCBI Taxonomy" id="2100421"/>
    <lineage>
        <taxon>Viruses</taxon>
        <taxon>Duplodnaviria</taxon>
        <taxon>Heunggongvirae</taxon>
        <taxon>Uroviricota</taxon>
        <taxon>Caudoviricetes</taxon>
        <taxon>Peduoviridae</taxon>
        <taxon>Maltschvirus</taxon>
        <taxon>Maltschvirus maltsch</taxon>
    </lineage>
</organism>
<protein>
    <submittedName>
        <fullName evidence="2">Uncharacterized protein</fullName>
    </submittedName>
</protein>
<dbReference type="EMBL" id="LR796400">
    <property type="protein sequence ID" value="CAB4142115.1"/>
    <property type="molecule type" value="Genomic_DNA"/>
</dbReference>